<proteinExistence type="predicted"/>
<sequence>GATHLEDCFGMKEGYKNSDLSAVAKPDFQSSILAILECYLGPKAFFPVVSADKAKPTQRLGAEESKEETLVQEVGLSFCTLAPIEGYKRFNAPFV</sequence>
<keyword evidence="2" id="KW-1185">Reference proteome</keyword>
<dbReference type="EMBL" id="JAHRHJ020000001">
    <property type="protein sequence ID" value="KAH9328478.1"/>
    <property type="molecule type" value="Genomic_DNA"/>
</dbReference>
<accession>A0AA38GTL4</accession>
<reference evidence="1 2" key="1">
    <citation type="journal article" date="2021" name="Nat. Plants">
        <title>The Taxus genome provides insights into paclitaxel biosynthesis.</title>
        <authorList>
            <person name="Xiong X."/>
            <person name="Gou J."/>
            <person name="Liao Q."/>
            <person name="Li Y."/>
            <person name="Zhou Q."/>
            <person name="Bi G."/>
            <person name="Li C."/>
            <person name="Du R."/>
            <person name="Wang X."/>
            <person name="Sun T."/>
            <person name="Guo L."/>
            <person name="Liang H."/>
            <person name="Lu P."/>
            <person name="Wu Y."/>
            <person name="Zhang Z."/>
            <person name="Ro D.K."/>
            <person name="Shang Y."/>
            <person name="Huang S."/>
            <person name="Yan J."/>
        </authorList>
    </citation>
    <scope>NUCLEOTIDE SEQUENCE [LARGE SCALE GENOMIC DNA]</scope>
    <source>
        <strain evidence="1">Ta-2019</strain>
    </source>
</reference>
<evidence type="ECO:0000313" key="1">
    <source>
        <dbReference type="EMBL" id="KAH9328478.1"/>
    </source>
</evidence>
<feature type="non-terminal residue" evidence="1">
    <location>
        <position position="1"/>
    </location>
</feature>
<dbReference type="AlphaFoldDB" id="A0AA38GTL4"/>
<dbReference type="Proteomes" id="UP000824469">
    <property type="component" value="Unassembled WGS sequence"/>
</dbReference>
<comment type="caution">
    <text evidence="1">The sequence shown here is derived from an EMBL/GenBank/DDBJ whole genome shotgun (WGS) entry which is preliminary data.</text>
</comment>
<organism evidence="1 2">
    <name type="scientific">Taxus chinensis</name>
    <name type="common">Chinese yew</name>
    <name type="synonym">Taxus wallichiana var. chinensis</name>
    <dbReference type="NCBI Taxonomy" id="29808"/>
    <lineage>
        <taxon>Eukaryota</taxon>
        <taxon>Viridiplantae</taxon>
        <taxon>Streptophyta</taxon>
        <taxon>Embryophyta</taxon>
        <taxon>Tracheophyta</taxon>
        <taxon>Spermatophyta</taxon>
        <taxon>Pinopsida</taxon>
        <taxon>Pinidae</taxon>
        <taxon>Conifers II</taxon>
        <taxon>Cupressales</taxon>
        <taxon>Taxaceae</taxon>
        <taxon>Taxus</taxon>
    </lineage>
</organism>
<protein>
    <submittedName>
        <fullName evidence="1">Uncharacterized protein</fullName>
    </submittedName>
</protein>
<gene>
    <name evidence="1" type="ORF">KI387_000586</name>
</gene>
<evidence type="ECO:0000313" key="2">
    <source>
        <dbReference type="Proteomes" id="UP000824469"/>
    </source>
</evidence>
<name>A0AA38GTL4_TAXCH</name>
<feature type="non-terminal residue" evidence="1">
    <location>
        <position position="95"/>
    </location>
</feature>